<protein>
    <submittedName>
        <fullName evidence="1">Uncharacterized protein</fullName>
    </submittedName>
</protein>
<reference evidence="1 2" key="1">
    <citation type="journal article" date="2018" name="Sci. Rep.">
        <title>Comparative genomics provides insights into the lifestyle and reveals functional heterogeneity of dark septate endophytic fungi.</title>
        <authorList>
            <person name="Knapp D.G."/>
            <person name="Nemeth J.B."/>
            <person name="Barry K."/>
            <person name="Hainaut M."/>
            <person name="Henrissat B."/>
            <person name="Johnson J."/>
            <person name="Kuo A."/>
            <person name="Lim J.H.P."/>
            <person name="Lipzen A."/>
            <person name="Nolan M."/>
            <person name="Ohm R.A."/>
            <person name="Tamas L."/>
            <person name="Grigoriev I.V."/>
            <person name="Spatafora J.W."/>
            <person name="Nagy L.G."/>
            <person name="Kovacs G.M."/>
        </authorList>
    </citation>
    <scope>NUCLEOTIDE SEQUENCE [LARGE SCALE GENOMIC DNA]</scope>
    <source>
        <strain evidence="1 2">DSE2036</strain>
    </source>
</reference>
<accession>A0A2V1DPM2</accession>
<gene>
    <name evidence="1" type="ORF">DM02DRAFT_655842</name>
</gene>
<evidence type="ECO:0000313" key="2">
    <source>
        <dbReference type="Proteomes" id="UP000244855"/>
    </source>
</evidence>
<dbReference type="EMBL" id="KZ805381">
    <property type="protein sequence ID" value="PVH99968.1"/>
    <property type="molecule type" value="Genomic_DNA"/>
</dbReference>
<name>A0A2V1DPM2_9PLEO</name>
<proteinExistence type="predicted"/>
<dbReference type="AlphaFoldDB" id="A0A2V1DPM2"/>
<evidence type="ECO:0000313" key="1">
    <source>
        <dbReference type="EMBL" id="PVH99968.1"/>
    </source>
</evidence>
<dbReference type="InterPro" id="IPR036514">
    <property type="entry name" value="SGNH_hydro_sf"/>
</dbReference>
<organism evidence="1 2">
    <name type="scientific">Periconia macrospinosa</name>
    <dbReference type="NCBI Taxonomy" id="97972"/>
    <lineage>
        <taxon>Eukaryota</taxon>
        <taxon>Fungi</taxon>
        <taxon>Dikarya</taxon>
        <taxon>Ascomycota</taxon>
        <taxon>Pezizomycotina</taxon>
        <taxon>Dothideomycetes</taxon>
        <taxon>Pleosporomycetidae</taxon>
        <taxon>Pleosporales</taxon>
        <taxon>Massarineae</taxon>
        <taxon>Periconiaceae</taxon>
        <taxon>Periconia</taxon>
    </lineage>
</organism>
<dbReference type="Proteomes" id="UP000244855">
    <property type="component" value="Unassembled WGS sequence"/>
</dbReference>
<sequence length="101" mass="11623">MNHNVDVTTVSLGGNNFGFGQILNNCIYHFYWLPIIYDYNCDASISKSEYAIHKPSLLKKSLRAALDVFMDPSRKRPKAVVLVTGYARFWWQPKDTKDHNA</sequence>
<dbReference type="Gene3D" id="3.40.50.1110">
    <property type="entry name" value="SGNH hydrolase"/>
    <property type="match status" value="1"/>
</dbReference>
<dbReference type="SUPFAM" id="SSF52266">
    <property type="entry name" value="SGNH hydrolase"/>
    <property type="match status" value="1"/>
</dbReference>
<dbReference type="OrthoDB" id="21678at2759"/>
<keyword evidence="2" id="KW-1185">Reference proteome</keyword>